<evidence type="ECO:0000256" key="1">
    <source>
        <dbReference type="SAM" id="SignalP"/>
    </source>
</evidence>
<feature type="chain" id="PRO_5043572893" evidence="1">
    <location>
        <begin position="22"/>
        <end position="184"/>
    </location>
</feature>
<organism evidence="2 3">
    <name type="scientific">Peronospora matthiolae</name>
    <dbReference type="NCBI Taxonomy" id="2874970"/>
    <lineage>
        <taxon>Eukaryota</taxon>
        <taxon>Sar</taxon>
        <taxon>Stramenopiles</taxon>
        <taxon>Oomycota</taxon>
        <taxon>Peronosporomycetes</taxon>
        <taxon>Peronosporales</taxon>
        <taxon>Peronosporaceae</taxon>
        <taxon>Peronospora</taxon>
    </lineage>
</organism>
<comment type="caution">
    <text evidence="2">The sequence shown here is derived from an EMBL/GenBank/DDBJ whole genome shotgun (WGS) entry which is preliminary data.</text>
</comment>
<keyword evidence="1" id="KW-0732">Signal</keyword>
<evidence type="ECO:0000313" key="3">
    <source>
        <dbReference type="Proteomes" id="UP001162060"/>
    </source>
</evidence>
<dbReference type="Proteomes" id="UP001162060">
    <property type="component" value="Unassembled WGS sequence"/>
</dbReference>
<sequence length="184" mass="20481">MPCGQLISLLLLLLLAPVAFARSNALSALSDGQLVKLETPDEVQATQLEIDGKRLLRVTAVGPAIGTSLGRWSNPALKLEDIVAGVRSTFKMSGRGQTFGNVPRTGVLEMFRKWRQWLPLNSFFRLGQGKRPSNTQKASAYEQSKTFASRFKERIIAFTTTMKVPWIDVRCFGLEHVHLFPHQG</sequence>
<protein>
    <submittedName>
        <fullName evidence="2">Uncharacterized protein</fullName>
    </submittedName>
</protein>
<reference evidence="2" key="1">
    <citation type="submission" date="2024-01" db="EMBL/GenBank/DDBJ databases">
        <authorList>
            <person name="Webb A."/>
        </authorList>
    </citation>
    <scope>NUCLEOTIDE SEQUENCE</scope>
    <source>
        <strain evidence="2">Pm1</strain>
    </source>
</reference>
<dbReference type="AlphaFoldDB" id="A0AAV1U4Q9"/>
<feature type="signal peptide" evidence="1">
    <location>
        <begin position="1"/>
        <end position="21"/>
    </location>
</feature>
<accession>A0AAV1U4Q9</accession>
<proteinExistence type="predicted"/>
<evidence type="ECO:0000313" key="2">
    <source>
        <dbReference type="EMBL" id="CAK7929480.1"/>
    </source>
</evidence>
<gene>
    <name evidence="2" type="ORF">PM001_LOCUS14630</name>
</gene>
<dbReference type="EMBL" id="CAKLBY020000153">
    <property type="protein sequence ID" value="CAK7929480.1"/>
    <property type="molecule type" value="Genomic_DNA"/>
</dbReference>
<name>A0AAV1U4Q9_9STRA</name>